<dbReference type="SUPFAM" id="SSF109854">
    <property type="entry name" value="DinB/YfiT-like putative metalloenzymes"/>
    <property type="match status" value="1"/>
</dbReference>
<name>A0A679GR81_9GAMM</name>
<dbReference type="Pfam" id="PF05163">
    <property type="entry name" value="DinB"/>
    <property type="match status" value="1"/>
</dbReference>
<dbReference type="InterPro" id="IPR034660">
    <property type="entry name" value="DinB/YfiT-like"/>
</dbReference>
<keyword evidence="2 3" id="KW-0479">Metal-binding</keyword>
<dbReference type="Gene3D" id="1.20.120.450">
    <property type="entry name" value="dinb family like domain"/>
    <property type="match status" value="1"/>
</dbReference>
<accession>A0A679GR81</accession>
<feature type="binding site" evidence="3">
    <location>
        <position position="121"/>
    </location>
    <ligand>
        <name>a divalent metal cation</name>
        <dbReference type="ChEBI" id="CHEBI:60240"/>
    </ligand>
</feature>
<dbReference type="PANTHER" id="PTHR37302">
    <property type="entry name" value="SLR1116 PROTEIN"/>
    <property type="match status" value="1"/>
</dbReference>
<feature type="binding site" evidence="3">
    <location>
        <position position="125"/>
    </location>
    <ligand>
        <name>a divalent metal cation</name>
        <dbReference type="ChEBI" id="CHEBI:60240"/>
    </ligand>
</feature>
<feature type="binding site" evidence="3">
    <location>
        <position position="41"/>
    </location>
    <ligand>
        <name>a divalent metal cation</name>
        <dbReference type="ChEBI" id="CHEBI:60240"/>
    </ligand>
</feature>
<dbReference type="EMBL" id="AP022642">
    <property type="protein sequence ID" value="BCA28564.1"/>
    <property type="molecule type" value="Genomic_DNA"/>
</dbReference>
<dbReference type="PANTHER" id="PTHR37302:SF1">
    <property type="entry name" value="PROTEIN DINB"/>
    <property type="match status" value="1"/>
</dbReference>
<evidence type="ECO:0000313" key="4">
    <source>
        <dbReference type="EMBL" id="BCA28564.1"/>
    </source>
</evidence>
<dbReference type="KEGG" id="poj:PtoMrB4_25410"/>
<gene>
    <name evidence="4" type="ORF">PtoMrB4_25410</name>
</gene>
<dbReference type="RefSeq" id="WP_044403922.1">
    <property type="nucleotide sequence ID" value="NZ_AP022642.1"/>
</dbReference>
<protein>
    <submittedName>
        <fullName evidence="4">Damage-inducible protein DinB</fullName>
    </submittedName>
</protein>
<dbReference type="AlphaFoldDB" id="A0A679GR81"/>
<sequence length="165" mass="18507">MLAQAFHYKCWADRRTLDAIALIDASRFADSLAFTLQQLNHMVIVEDLFRARLSGVAEPHPATNSQAVPPYAVLRERLLASGQWYAAQAEDPADGEITFRFTDGQAGRMSRQEMLFHVLNHGTYHRGNIAHALDLAGVPHPADTYTVYLHAVQPERRQPFDAPAR</sequence>
<organism evidence="4 5">
    <name type="scientific">Metapseudomonas otitidis</name>
    <dbReference type="NCBI Taxonomy" id="319939"/>
    <lineage>
        <taxon>Bacteria</taxon>
        <taxon>Pseudomonadati</taxon>
        <taxon>Pseudomonadota</taxon>
        <taxon>Gammaproteobacteria</taxon>
        <taxon>Pseudomonadales</taxon>
        <taxon>Pseudomonadaceae</taxon>
        <taxon>Metapseudomonas</taxon>
    </lineage>
</organism>
<dbReference type="GO" id="GO:0046872">
    <property type="term" value="F:metal ion binding"/>
    <property type="evidence" value="ECO:0007669"/>
    <property type="project" value="UniProtKB-KW"/>
</dbReference>
<evidence type="ECO:0000256" key="1">
    <source>
        <dbReference type="ARBA" id="ARBA00008635"/>
    </source>
</evidence>
<dbReference type="GeneID" id="57397765"/>
<evidence type="ECO:0000256" key="2">
    <source>
        <dbReference type="ARBA" id="ARBA00022723"/>
    </source>
</evidence>
<comment type="similarity">
    <text evidence="1">Belongs to the DinB family.</text>
</comment>
<reference evidence="4 5" key="1">
    <citation type="journal article" date="2020" name="Microbiol. Resour. Announc.">
        <title>Complete genome sequence of Pseudomonas otitidis strain MrB4, isolated from Lake Biwa in Japan.</title>
        <authorList>
            <person name="Miyazaki K."/>
            <person name="Hase E."/>
            <person name="Maruya T."/>
        </authorList>
    </citation>
    <scope>NUCLEOTIDE SEQUENCE [LARGE SCALE GENOMIC DNA]</scope>
    <source>
        <strain evidence="4 5">MrB4</strain>
    </source>
</reference>
<dbReference type="Proteomes" id="UP000501237">
    <property type="component" value="Chromosome"/>
</dbReference>
<evidence type="ECO:0000313" key="5">
    <source>
        <dbReference type="Proteomes" id="UP000501237"/>
    </source>
</evidence>
<evidence type="ECO:0000256" key="3">
    <source>
        <dbReference type="PIRSR" id="PIRSR607837-1"/>
    </source>
</evidence>
<dbReference type="InterPro" id="IPR007837">
    <property type="entry name" value="DinB"/>
</dbReference>
<proteinExistence type="inferred from homology"/>